<reference evidence="3 4" key="1">
    <citation type="submission" date="2018-12" db="EMBL/GenBank/DDBJ databases">
        <authorList>
            <person name="Sun L."/>
            <person name="Chen Z."/>
        </authorList>
    </citation>
    <scope>NUCLEOTIDE SEQUENCE [LARGE SCALE GENOMIC DNA]</scope>
    <source>
        <strain evidence="3 4">3-5-3</strain>
    </source>
</reference>
<feature type="compositionally biased region" description="Basic and acidic residues" evidence="1">
    <location>
        <begin position="58"/>
        <end position="84"/>
    </location>
</feature>
<evidence type="ECO:0000256" key="1">
    <source>
        <dbReference type="SAM" id="MobiDB-lite"/>
    </source>
</evidence>
<dbReference type="OrthoDB" id="9814037at2"/>
<evidence type="ECO:0000313" key="4">
    <source>
        <dbReference type="Proteomes" id="UP000272464"/>
    </source>
</evidence>
<dbReference type="RefSeq" id="WP_127200953.1">
    <property type="nucleotide sequence ID" value="NZ_RZNX01000014.1"/>
</dbReference>
<name>A0A3S1B574_9BACL</name>
<dbReference type="AlphaFoldDB" id="A0A3S1B574"/>
<accession>A0A3S1B574</accession>
<gene>
    <name evidence="3" type="ORF">EJP77_19595</name>
</gene>
<comment type="caution">
    <text evidence="3">The sequence shown here is derived from an EMBL/GenBank/DDBJ whole genome shotgun (WGS) entry which is preliminary data.</text>
</comment>
<dbReference type="Proteomes" id="UP000272464">
    <property type="component" value="Unassembled WGS sequence"/>
</dbReference>
<evidence type="ECO:0000259" key="2">
    <source>
        <dbReference type="Pfam" id="PF13453"/>
    </source>
</evidence>
<feature type="domain" description="Transcription factor zinc-finger" evidence="2">
    <location>
        <begin position="3"/>
        <end position="42"/>
    </location>
</feature>
<evidence type="ECO:0000313" key="3">
    <source>
        <dbReference type="EMBL" id="RUT27886.1"/>
    </source>
</evidence>
<proteinExistence type="predicted"/>
<sequence>MLCPICDNVQLREVDKNGVLIDVCPSCKGVWLDRGELDKLMSQVNEARPAFDEWYGEREREQYRKPRENDYRPDYSKDHRESHYPQHGNHKNYGHPKKKKSVLDVFGDLFD</sequence>
<feature type="region of interest" description="Disordered" evidence="1">
    <location>
        <begin position="58"/>
        <end position="99"/>
    </location>
</feature>
<protein>
    <recommendedName>
        <fullName evidence="2">Transcription factor zinc-finger domain-containing protein</fullName>
    </recommendedName>
</protein>
<dbReference type="InterPro" id="IPR027392">
    <property type="entry name" value="TF_Znf"/>
</dbReference>
<dbReference type="EMBL" id="RZNX01000014">
    <property type="protein sequence ID" value="RUT27886.1"/>
    <property type="molecule type" value="Genomic_DNA"/>
</dbReference>
<dbReference type="Pfam" id="PF13453">
    <property type="entry name" value="Zn_ribbon_TFIIB"/>
    <property type="match status" value="1"/>
</dbReference>
<feature type="compositionally biased region" description="Basic residues" evidence="1">
    <location>
        <begin position="88"/>
        <end position="99"/>
    </location>
</feature>
<organism evidence="3 4">
    <name type="scientific">Paenibacillus zeisoli</name>
    <dbReference type="NCBI Taxonomy" id="2496267"/>
    <lineage>
        <taxon>Bacteria</taxon>
        <taxon>Bacillati</taxon>
        <taxon>Bacillota</taxon>
        <taxon>Bacilli</taxon>
        <taxon>Bacillales</taxon>
        <taxon>Paenibacillaceae</taxon>
        <taxon>Paenibacillus</taxon>
    </lineage>
</organism>
<keyword evidence="4" id="KW-1185">Reference proteome</keyword>